<name>A0ABV9JTC3_9BACI</name>
<dbReference type="PANTHER" id="PTHR31527">
    <property type="entry name" value="RE64534P"/>
    <property type="match status" value="1"/>
</dbReference>
<evidence type="ECO:0000313" key="2">
    <source>
        <dbReference type="EMBL" id="MFC4661025.1"/>
    </source>
</evidence>
<feature type="domain" description="DUF1989" evidence="1">
    <location>
        <begin position="6"/>
        <end position="169"/>
    </location>
</feature>
<protein>
    <submittedName>
        <fullName evidence="2">DUF1989 domain-containing protein</fullName>
    </submittedName>
</protein>
<keyword evidence="3" id="KW-1185">Reference proteome</keyword>
<dbReference type="Proteomes" id="UP001595988">
    <property type="component" value="Unassembled WGS sequence"/>
</dbReference>
<evidence type="ECO:0000313" key="3">
    <source>
        <dbReference type="Proteomes" id="UP001595988"/>
    </source>
</evidence>
<evidence type="ECO:0000259" key="1">
    <source>
        <dbReference type="Pfam" id="PF09347"/>
    </source>
</evidence>
<dbReference type="Pfam" id="PF09347">
    <property type="entry name" value="DUF1989"/>
    <property type="match status" value="1"/>
</dbReference>
<gene>
    <name evidence="2" type="ORF">ACFO3P_02150</name>
</gene>
<accession>A0ABV9JTC3</accession>
<dbReference type="PANTHER" id="PTHR31527:SF0">
    <property type="entry name" value="RE64534P"/>
    <property type="match status" value="1"/>
</dbReference>
<reference evidence="3" key="1">
    <citation type="journal article" date="2019" name="Int. J. Syst. Evol. Microbiol.">
        <title>The Global Catalogue of Microorganisms (GCM) 10K type strain sequencing project: providing services to taxonomists for standard genome sequencing and annotation.</title>
        <authorList>
            <consortium name="The Broad Institute Genomics Platform"/>
            <consortium name="The Broad Institute Genome Sequencing Center for Infectious Disease"/>
            <person name="Wu L."/>
            <person name="Ma J."/>
        </authorList>
    </citation>
    <scope>NUCLEOTIDE SEQUENCE [LARGE SCALE GENOMIC DNA]</scope>
    <source>
        <strain evidence="3">CCUG 37257</strain>
    </source>
</reference>
<dbReference type="RefSeq" id="WP_066189330.1">
    <property type="nucleotide sequence ID" value="NZ_JBHSFT010000001.1"/>
</dbReference>
<sequence>MRELMIDKQTGQAFKINRGEKFSVIDIEGQQVADLFAVNASAFNEFFSAPVTIDCKESLFFSTGDILYSNKYLPMLTIIEDDVGVHDMMIPSCRLETYQHFYNVNHHHSNCFDNLNDSLKTYGISHFHSIQPLNIFMNTTITQDKKIIIEPPVSKAGSKITFNAEMNLIVGISACSITEGACNAGRCKPVLVQFID</sequence>
<organism evidence="2 3">
    <name type="scientific">Oceanobacillus aidingensis</name>
    <dbReference type="NCBI Taxonomy" id="645964"/>
    <lineage>
        <taxon>Bacteria</taxon>
        <taxon>Bacillati</taxon>
        <taxon>Bacillota</taxon>
        <taxon>Bacilli</taxon>
        <taxon>Bacillales</taxon>
        <taxon>Bacillaceae</taxon>
        <taxon>Oceanobacillus</taxon>
    </lineage>
</organism>
<comment type="caution">
    <text evidence="2">The sequence shown here is derived from an EMBL/GenBank/DDBJ whole genome shotgun (WGS) entry which is preliminary data.</text>
</comment>
<proteinExistence type="predicted"/>
<dbReference type="EMBL" id="JBHSFT010000001">
    <property type="protein sequence ID" value="MFC4661025.1"/>
    <property type="molecule type" value="Genomic_DNA"/>
</dbReference>
<dbReference type="InterPro" id="IPR018959">
    <property type="entry name" value="DUF1989"/>
</dbReference>